<gene>
    <name evidence="2" type="ORF">E2C01_034735</name>
</gene>
<feature type="region of interest" description="Disordered" evidence="1">
    <location>
        <begin position="1"/>
        <end position="23"/>
    </location>
</feature>
<keyword evidence="3" id="KW-1185">Reference proteome</keyword>
<sequence>MSLVKFRSGKSVPEGGGGVALPAGVTWRPPWAARQECGEGGGTEASCGWGRSGDTIIMCETFKAAERDERSPCGGIRSARRELRGASLPPGRFSPGHCHITTFIGAGTLHYPPLVPSTPREQPGRYGR</sequence>
<evidence type="ECO:0000313" key="3">
    <source>
        <dbReference type="Proteomes" id="UP000324222"/>
    </source>
</evidence>
<protein>
    <submittedName>
        <fullName evidence="2">Uncharacterized protein</fullName>
    </submittedName>
</protein>
<comment type="caution">
    <text evidence="2">The sequence shown here is derived from an EMBL/GenBank/DDBJ whole genome shotgun (WGS) entry which is preliminary data.</text>
</comment>
<dbReference type="EMBL" id="VSRR010004946">
    <property type="protein sequence ID" value="MPC41150.1"/>
    <property type="molecule type" value="Genomic_DNA"/>
</dbReference>
<dbReference type="AlphaFoldDB" id="A0A5B7F1C2"/>
<evidence type="ECO:0000313" key="2">
    <source>
        <dbReference type="EMBL" id="MPC41150.1"/>
    </source>
</evidence>
<accession>A0A5B7F1C2</accession>
<evidence type="ECO:0000256" key="1">
    <source>
        <dbReference type="SAM" id="MobiDB-lite"/>
    </source>
</evidence>
<proteinExistence type="predicted"/>
<reference evidence="2 3" key="1">
    <citation type="submission" date="2019-05" db="EMBL/GenBank/DDBJ databases">
        <title>Another draft genome of Portunus trituberculatus and its Hox gene families provides insights of decapod evolution.</title>
        <authorList>
            <person name="Jeong J.-H."/>
            <person name="Song I."/>
            <person name="Kim S."/>
            <person name="Choi T."/>
            <person name="Kim D."/>
            <person name="Ryu S."/>
            <person name="Kim W."/>
        </authorList>
    </citation>
    <scope>NUCLEOTIDE SEQUENCE [LARGE SCALE GENOMIC DNA]</scope>
    <source>
        <tissue evidence="2">Muscle</tissue>
    </source>
</reference>
<organism evidence="2 3">
    <name type="scientific">Portunus trituberculatus</name>
    <name type="common">Swimming crab</name>
    <name type="synonym">Neptunus trituberculatus</name>
    <dbReference type="NCBI Taxonomy" id="210409"/>
    <lineage>
        <taxon>Eukaryota</taxon>
        <taxon>Metazoa</taxon>
        <taxon>Ecdysozoa</taxon>
        <taxon>Arthropoda</taxon>
        <taxon>Crustacea</taxon>
        <taxon>Multicrustacea</taxon>
        <taxon>Malacostraca</taxon>
        <taxon>Eumalacostraca</taxon>
        <taxon>Eucarida</taxon>
        <taxon>Decapoda</taxon>
        <taxon>Pleocyemata</taxon>
        <taxon>Brachyura</taxon>
        <taxon>Eubrachyura</taxon>
        <taxon>Portunoidea</taxon>
        <taxon>Portunidae</taxon>
        <taxon>Portuninae</taxon>
        <taxon>Portunus</taxon>
    </lineage>
</organism>
<name>A0A5B7F1C2_PORTR</name>
<dbReference type="Proteomes" id="UP000324222">
    <property type="component" value="Unassembled WGS sequence"/>
</dbReference>